<evidence type="ECO:0000313" key="2">
    <source>
        <dbReference type="EMBL" id="MDC2830698.1"/>
    </source>
</evidence>
<proteinExistence type="predicted"/>
<dbReference type="AlphaFoldDB" id="A0AAJ1MCN0"/>
<evidence type="ECO:0000256" key="1">
    <source>
        <dbReference type="SAM" id="MobiDB-lite"/>
    </source>
</evidence>
<feature type="region of interest" description="Disordered" evidence="1">
    <location>
        <begin position="40"/>
        <end position="79"/>
    </location>
</feature>
<sequence>MHYPIMLWDRNKKYCRTFMVNRKVNNISLMLNLNQSRRMAETMPSLSNSAAQPQLPARPALSSTLKPDQLNQSRPAAGY</sequence>
<gene>
    <name evidence="2" type="ORF">PO250_10485</name>
</gene>
<protein>
    <submittedName>
        <fullName evidence="2">Uncharacterized protein</fullName>
    </submittedName>
</protein>
<accession>A0AAJ1MCN0</accession>
<feature type="compositionally biased region" description="Polar residues" evidence="1">
    <location>
        <begin position="62"/>
        <end position="79"/>
    </location>
</feature>
<dbReference type="Proteomes" id="UP001220670">
    <property type="component" value="Unassembled WGS sequence"/>
</dbReference>
<reference evidence="2" key="1">
    <citation type="submission" date="2023-01" db="EMBL/GenBank/DDBJ databases">
        <title>Genome analysis of 13 Lactobacillus isolated from gut of wild boar.</title>
        <authorList>
            <person name="Papp P."/>
            <person name="Libisch B."/>
            <person name="Nagy T."/>
            <person name="Olasz F."/>
        </authorList>
    </citation>
    <scope>NUCLEOTIDE SEQUENCE</scope>
    <source>
        <strain evidence="2">F146</strain>
    </source>
</reference>
<organism evidence="2 3">
    <name type="scientific">Limosilactobacillus mucosae</name>
    <name type="common">Lactobacillus mucosae</name>
    <dbReference type="NCBI Taxonomy" id="97478"/>
    <lineage>
        <taxon>Bacteria</taxon>
        <taxon>Bacillati</taxon>
        <taxon>Bacillota</taxon>
        <taxon>Bacilli</taxon>
        <taxon>Lactobacillales</taxon>
        <taxon>Lactobacillaceae</taxon>
        <taxon>Limosilactobacillus</taxon>
    </lineage>
</organism>
<feature type="compositionally biased region" description="Low complexity" evidence="1">
    <location>
        <begin position="50"/>
        <end position="61"/>
    </location>
</feature>
<dbReference type="EMBL" id="JAQONE010000027">
    <property type="protein sequence ID" value="MDC2830698.1"/>
    <property type="molecule type" value="Genomic_DNA"/>
</dbReference>
<evidence type="ECO:0000313" key="3">
    <source>
        <dbReference type="Proteomes" id="UP001220670"/>
    </source>
</evidence>
<name>A0AAJ1MCN0_LIMMU</name>
<comment type="caution">
    <text evidence="2">The sequence shown here is derived from an EMBL/GenBank/DDBJ whole genome shotgun (WGS) entry which is preliminary data.</text>
</comment>
<dbReference type="RefSeq" id="WP_169462498.1">
    <property type="nucleotide sequence ID" value="NZ_JAQOMV010000004.1"/>
</dbReference>